<evidence type="ECO:0000259" key="13">
    <source>
        <dbReference type="PROSITE" id="PS50835"/>
    </source>
</evidence>
<evidence type="ECO:0000256" key="5">
    <source>
        <dbReference type="ARBA" id="ARBA00022889"/>
    </source>
</evidence>
<dbReference type="AlphaFoldDB" id="A0A3B3B4W9"/>
<dbReference type="PROSITE" id="PS50835">
    <property type="entry name" value="IG_LIKE"/>
    <property type="match status" value="5"/>
</dbReference>
<feature type="chain" id="PRO_5017203111" evidence="12">
    <location>
        <begin position="27"/>
        <end position="799"/>
    </location>
</feature>
<keyword evidence="8" id="KW-1015">Disulfide bond</keyword>
<feature type="domain" description="Ig-like" evidence="13">
    <location>
        <begin position="119"/>
        <end position="207"/>
    </location>
</feature>
<proteinExistence type="predicted"/>
<evidence type="ECO:0000256" key="10">
    <source>
        <dbReference type="ARBA" id="ARBA00023319"/>
    </source>
</evidence>
<sequence>MRLLAAAMQHLRMLGILMLMIQFCDCEDSCSYNPVILYPTEIIEEYGREVFIKCSSDYLHFTNIKINVKNESRYPDLYRDYVTFVFFLDDWDIEASCIVHVNETHKCYKDVDIIVYKNPEVDLLVKNEDAVAVELQCDVFNVAPVQNLSVHWYKNERLIYTNYFSGASRAPVNESSVLTVSREENVTQLRCEAQLNLRSRSLPATVSKTLNISATEIPISSNVTQSSNVSSETVTKAPPQSVVLNTTFHPLSMPDAENFTGINGSTTEDNEITTPENILYVAKTTKARPAEIITCESLKKAFRITPPELVVRYGDPVVLTCSVNYTSVRKVSWETPFGVHEEMNNFTSTLTIDKVKTWKLELMCYAASIDDLQCLFEPTITVYKTPDSVSVTAVDAGPMIEGKEYQLSCIILNVAPVNKLHVKWYRGNESLRTEHPKNDSLSTPQNVTFVLTVPLERGDNGSTFRCEAELHLGPELTPLTPSAPYTVHVHYKPFFKSCSDKLIVEENKFRMSQLQCETDGNPPPSVEWSHLGQKLTDLDKLFTRADSGVYRASVSNSVGQNFTEVLITVEHAPSFSCDRFYKAEEVNNKPKTPCEPEGSPPPTITWLKNGAEVISTRRWTKNDSGNYTLRATNKHGTALHTLYLDILYPPEFNQGNTSEEIIPGQNMTLDCSADGNPKPETHWNYTSAENLHVATVGRHKIMTITRATSTNAGKYVCVASNKLGMETRFVLLTEIGKNSDGQISGFLWCIILPIIFIVILFIVTALLYYKKKKYGSYNVVGSKDPKQIPMTSISAAANS</sequence>
<dbReference type="SMART" id="SM00409">
    <property type="entry name" value="IG"/>
    <property type="match status" value="4"/>
</dbReference>
<keyword evidence="7 11" id="KW-0472">Membrane</keyword>
<dbReference type="Proteomes" id="UP000261560">
    <property type="component" value="Unplaced"/>
</dbReference>
<protein>
    <submittedName>
        <fullName evidence="14">Intercellular adhesion molecule 5</fullName>
    </submittedName>
</protein>
<feature type="transmembrane region" description="Helical" evidence="11">
    <location>
        <begin position="745"/>
        <end position="769"/>
    </location>
</feature>
<dbReference type="GO" id="GO:0098609">
    <property type="term" value="P:cell-cell adhesion"/>
    <property type="evidence" value="ECO:0007669"/>
    <property type="project" value="InterPro"/>
</dbReference>
<dbReference type="OrthoDB" id="5843397at2759"/>
<evidence type="ECO:0000256" key="1">
    <source>
        <dbReference type="ARBA" id="ARBA00004479"/>
    </source>
</evidence>
<dbReference type="PRINTS" id="PR01472">
    <property type="entry name" value="ICAMVCAM1"/>
</dbReference>
<organism evidence="14 15">
    <name type="scientific">Oryzias melastigma</name>
    <name type="common">Marine medaka</name>
    <dbReference type="NCBI Taxonomy" id="30732"/>
    <lineage>
        <taxon>Eukaryota</taxon>
        <taxon>Metazoa</taxon>
        <taxon>Chordata</taxon>
        <taxon>Craniata</taxon>
        <taxon>Vertebrata</taxon>
        <taxon>Euteleostomi</taxon>
        <taxon>Actinopterygii</taxon>
        <taxon>Neopterygii</taxon>
        <taxon>Teleostei</taxon>
        <taxon>Neoteleostei</taxon>
        <taxon>Acanthomorphata</taxon>
        <taxon>Ovalentaria</taxon>
        <taxon>Atherinomorphae</taxon>
        <taxon>Beloniformes</taxon>
        <taxon>Adrianichthyidae</taxon>
        <taxon>Oryziinae</taxon>
        <taxon>Oryzias</taxon>
    </lineage>
</organism>
<keyword evidence="6 11" id="KW-1133">Transmembrane helix</keyword>
<feature type="domain" description="Ig-like" evidence="13">
    <location>
        <begin position="378"/>
        <end position="477"/>
    </location>
</feature>
<dbReference type="InterPro" id="IPR007110">
    <property type="entry name" value="Ig-like_dom"/>
</dbReference>
<feature type="domain" description="Ig-like" evidence="13">
    <location>
        <begin position="493"/>
        <end position="568"/>
    </location>
</feature>
<dbReference type="InterPro" id="IPR013783">
    <property type="entry name" value="Ig-like_fold"/>
</dbReference>
<comment type="subcellular location">
    <subcellularLocation>
        <location evidence="1">Membrane</location>
        <topology evidence="1">Single-pass type I membrane protein</topology>
    </subcellularLocation>
</comment>
<evidence type="ECO:0000256" key="4">
    <source>
        <dbReference type="ARBA" id="ARBA00022737"/>
    </source>
</evidence>
<name>A0A3B3B4W9_ORYME</name>
<dbReference type="InterPro" id="IPR036179">
    <property type="entry name" value="Ig-like_dom_sf"/>
</dbReference>
<dbReference type="CTD" id="7087"/>
<keyword evidence="3 12" id="KW-0732">Signal</keyword>
<dbReference type="GeneTree" id="ENSGT00940000159005"/>
<evidence type="ECO:0000256" key="2">
    <source>
        <dbReference type="ARBA" id="ARBA00022692"/>
    </source>
</evidence>
<evidence type="ECO:0000256" key="9">
    <source>
        <dbReference type="ARBA" id="ARBA00023180"/>
    </source>
</evidence>
<keyword evidence="5" id="KW-0130">Cell adhesion</keyword>
<feature type="domain" description="Ig-like" evidence="13">
    <location>
        <begin position="573"/>
        <end position="645"/>
    </location>
</feature>
<keyword evidence="10" id="KW-0393">Immunoglobulin domain</keyword>
<feature type="signal peptide" evidence="12">
    <location>
        <begin position="1"/>
        <end position="26"/>
    </location>
</feature>
<dbReference type="SMART" id="SM00408">
    <property type="entry name" value="IGc2"/>
    <property type="match status" value="3"/>
</dbReference>
<dbReference type="GO" id="GO:0016020">
    <property type="term" value="C:membrane"/>
    <property type="evidence" value="ECO:0007669"/>
    <property type="project" value="UniProtKB-SubCell"/>
</dbReference>
<dbReference type="PaxDb" id="30732-ENSOMEP00000000073"/>
<keyword evidence="9" id="KW-0325">Glycoprotein</keyword>
<evidence type="ECO:0000313" key="15">
    <source>
        <dbReference type="Proteomes" id="UP000261560"/>
    </source>
</evidence>
<dbReference type="GO" id="GO:0005178">
    <property type="term" value="F:integrin binding"/>
    <property type="evidence" value="ECO:0007669"/>
    <property type="project" value="InterPro"/>
</dbReference>
<evidence type="ECO:0000256" key="3">
    <source>
        <dbReference type="ARBA" id="ARBA00022729"/>
    </source>
</evidence>
<dbReference type="GeneID" id="112146209"/>
<dbReference type="Pfam" id="PF13927">
    <property type="entry name" value="Ig_3"/>
    <property type="match status" value="1"/>
</dbReference>
<dbReference type="Gene3D" id="2.60.40.10">
    <property type="entry name" value="Immunoglobulins"/>
    <property type="match status" value="6"/>
</dbReference>
<evidence type="ECO:0000256" key="7">
    <source>
        <dbReference type="ARBA" id="ARBA00023136"/>
    </source>
</evidence>
<dbReference type="RefSeq" id="XP_024127655.1">
    <property type="nucleotide sequence ID" value="XM_024271887.2"/>
</dbReference>
<evidence type="ECO:0000256" key="6">
    <source>
        <dbReference type="ARBA" id="ARBA00022989"/>
    </source>
</evidence>
<dbReference type="InterPro" id="IPR047012">
    <property type="entry name" value="ICAM_VCAM"/>
</dbReference>
<keyword evidence="4" id="KW-0677">Repeat</keyword>
<dbReference type="PANTHER" id="PTHR13771:SF9">
    <property type="entry name" value="INTERCELLULAR ADHESION MOLECULE 5"/>
    <property type="match status" value="1"/>
</dbReference>
<evidence type="ECO:0000256" key="8">
    <source>
        <dbReference type="ARBA" id="ARBA00023157"/>
    </source>
</evidence>
<reference evidence="14" key="2">
    <citation type="submission" date="2025-09" db="UniProtKB">
        <authorList>
            <consortium name="Ensembl"/>
        </authorList>
    </citation>
    <scope>IDENTIFICATION</scope>
</reference>
<dbReference type="KEGG" id="oml:112146209"/>
<dbReference type="STRING" id="30732.ENSOMEP00000000073"/>
<dbReference type="OMA" id="ADYELHC"/>
<feature type="domain" description="Ig-like" evidence="13">
    <location>
        <begin position="650"/>
        <end position="733"/>
    </location>
</feature>
<evidence type="ECO:0000313" key="14">
    <source>
        <dbReference type="Ensembl" id="ENSOMEP00000000073.1"/>
    </source>
</evidence>
<keyword evidence="15" id="KW-1185">Reference proteome</keyword>
<reference evidence="14" key="1">
    <citation type="submission" date="2025-08" db="UniProtKB">
        <authorList>
            <consortium name="Ensembl"/>
        </authorList>
    </citation>
    <scope>IDENTIFICATION</scope>
</reference>
<dbReference type="InterPro" id="IPR003987">
    <property type="entry name" value="ICAM_VCAM_N"/>
</dbReference>
<dbReference type="SUPFAM" id="SSF48726">
    <property type="entry name" value="Immunoglobulin"/>
    <property type="match status" value="5"/>
</dbReference>
<evidence type="ECO:0000256" key="11">
    <source>
        <dbReference type="SAM" id="Phobius"/>
    </source>
</evidence>
<keyword evidence="2 11" id="KW-0812">Transmembrane</keyword>
<evidence type="ECO:0000256" key="12">
    <source>
        <dbReference type="SAM" id="SignalP"/>
    </source>
</evidence>
<dbReference type="PANTHER" id="PTHR13771">
    <property type="entry name" value="INTERCELLULAR ADHESION MOLECULE"/>
    <property type="match status" value="1"/>
</dbReference>
<dbReference type="InterPro" id="IPR003598">
    <property type="entry name" value="Ig_sub2"/>
</dbReference>
<dbReference type="Ensembl" id="ENSOMET00000016458.1">
    <property type="protein sequence ID" value="ENSOMEP00000000073.1"/>
    <property type="gene ID" value="ENSOMEG00000023941.1"/>
</dbReference>
<dbReference type="InterPro" id="IPR003599">
    <property type="entry name" value="Ig_sub"/>
</dbReference>
<accession>A0A3B3B4W9</accession>